<evidence type="ECO:0000313" key="7">
    <source>
        <dbReference type="EMBL" id="MEI4548631.1"/>
    </source>
</evidence>
<dbReference type="Proteomes" id="UP001382455">
    <property type="component" value="Unassembled WGS sequence"/>
</dbReference>
<dbReference type="SMART" id="SM00345">
    <property type="entry name" value="HTH_GNTR"/>
    <property type="match status" value="1"/>
</dbReference>
<dbReference type="InterPro" id="IPR015424">
    <property type="entry name" value="PyrdxlP-dep_Trfase"/>
</dbReference>
<proteinExistence type="inferred from homology"/>
<dbReference type="InterPro" id="IPR036390">
    <property type="entry name" value="WH_DNA-bd_sf"/>
</dbReference>
<keyword evidence="7" id="KW-0808">Transferase</keyword>
<dbReference type="Pfam" id="PF00392">
    <property type="entry name" value="GntR"/>
    <property type="match status" value="1"/>
</dbReference>
<sequence length="460" mass="51414">MNTIWFPDVAEYQRLCKLSSKYQSLADLIERVAQSGVISAEQKLPAQRMLADHLGVTHGTVTRAYDLLVKRGIATAKLGAGTFIKAQSVHLDELDDTDFSSSMMPLMGQQNVLAEQMRKLANNASALTDILRYKLNGSDELQGTFKAWLNDKGLQIGKQELIFCQGAQQAIYSVLAALCQAGDTVLHEEMCYPGFYQACDSLGLNTKPIALTPAGIDLNALEAYCKTHTVKAIYITPNCQNPTNIRYDQATLDGLLALSQRYNFFILEDDVNYCLPENWRLPLWQTANDRVFYIGSFSKYFAGGLRAGYLIAPFLWQQAVLKQIHSQCWSVSMMNFELLALALNDDEFKRNQLQLAEEVSARINLLRALFEKHGLEAVFSGLNVYLPLPEHINMFSLANQLKANRVIVRTIDVFTRNGKANCNALRFTLGGPSSRQAFELGLARVDQVLRHRDGGIEVVI</sequence>
<dbReference type="EMBL" id="JBAWKS010000001">
    <property type="protein sequence ID" value="MEI4548631.1"/>
    <property type="molecule type" value="Genomic_DNA"/>
</dbReference>
<evidence type="ECO:0000259" key="6">
    <source>
        <dbReference type="PROSITE" id="PS50949"/>
    </source>
</evidence>
<keyword evidence="7" id="KW-0032">Aminotransferase</keyword>
<evidence type="ECO:0000256" key="2">
    <source>
        <dbReference type="ARBA" id="ARBA00022898"/>
    </source>
</evidence>
<dbReference type="InterPro" id="IPR015421">
    <property type="entry name" value="PyrdxlP-dep_Trfase_major"/>
</dbReference>
<comment type="similarity">
    <text evidence="1">In the C-terminal section; belongs to the class-I pyridoxal-phosphate-dependent aminotransferase family.</text>
</comment>
<dbReference type="InterPro" id="IPR036388">
    <property type="entry name" value="WH-like_DNA-bd_sf"/>
</dbReference>
<dbReference type="CDD" id="cd07377">
    <property type="entry name" value="WHTH_GntR"/>
    <property type="match status" value="1"/>
</dbReference>
<dbReference type="PROSITE" id="PS50949">
    <property type="entry name" value="HTH_GNTR"/>
    <property type="match status" value="1"/>
</dbReference>
<keyword evidence="2" id="KW-0663">Pyridoxal phosphate</keyword>
<keyword evidence="8" id="KW-1185">Reference proteome</keyword>
<protein>
    <submittedName>
        <fullName evidence="7">PLP-dependent aminotransferase family protein</fullName>
    </submittedName>
</protein>
<accession>A0ABU8ENZ8</accession>
<dbReference type="Gene3D" id="3.40.640.10">
    <property type="entry name" value="Type I PLP-dependent aspartate aminotransferase-like (Major domain)"/>
    <property type="match status" value="1"/>
</dbReference>
<name>A0ABU8ENZ8_9GAMM</name>
<comment type="caution">
    <text evidence="7">The sequence shown here is derived from an EMBL/GenBank/DDBJ whole genome shotgun (WGS) entry which is preliminary data.</text>
</comment>
<evidence type="ECO:0000313" key="8">
    <source>
        <dbReference type="Proteomes" id="UP001382455"/>
    </source>
</evidence>
<dbReference type="CDD" id="cd00609">
    <property type="entry name" value="AAT_like"/>
    <property type="match status" value="1"/>
</dbReference>
<evidence type="ECO:0000256" key="3">
    <source>
        <dbReference type="ARBA" id="ARBA00023015"/>
    </source>
</evidence>
<dbReference type="SUPFAM" id="SSF53383">
    <property type="entry name" value="PLP-dependent transferases"/>
    <property type="match status" value="1"/>
</dbReference>
<reference evidence="7 8" key="1">
    <citation type="submission" date="2023-12" db="EMBL/GenBank/DDBJ databases">
        <title>Friends and Foes: Symbiotic and Algicidal bacterial influence on Karenia brevis blooms.</title>
        <authorList>
            <person name="Fei C."/>
            <person name="Mohamed A.R."/>
            <person name="Booker A."/>
            <person name="Arshad M."/>
            <person name="Klass S."/>
            <person name="Ahn S."/>
            <person name="Gilbert P.M."/>
            <person name="Heil C.A."/>
            <person name="Martinez J.M."/>
            <person name="Amin S.A."/>
        </authorList>
    </citation>
    <scope>NUCLEOTIDE SEQUENCE [LARGE SCALE GENOMIC DNA]</scope>
    <source>
        <strain evidence="7 8">CE15</strain>
    </source>
</reference>
<dbReference type="GO" id="GO:0008483">
    <property type="term" value="F:transaminase activity"/>
    <property type="evidence" value="ECO:0007669"/>
    <property type="project" value="UniProtKB-KW"/>
</dbReference>
<dbReference type="RefSeq" id="WP_336434528.1">
    <property type="nucleotide sequence ID" value="NZ_JBAWKS010000001.1"/>
</dbReference>
<dbReference type="Pfam" id="PF00155">
    <property type="entry name" value="Aminotran_1_2"/>
    <property type="match status" value="1"/>
</dbReference>
<evidence type="ECO:0000256" key="4">
    <source>
        <dbReference type="ARBA" id="ARBA00023125"/>
    </source>
</evidence>
<gene>
    <name evidence="7" type="ORF">WAE96_02780</name>
</gene>
<dbReference type="InterPro" id="IPR000524">
    <property type="entry name" value="Tscrpt_reg_HTH_GntR"/>
</dbReference>
<dbReference type="PANTHER" id="PTHR46577">
    <property type="entry name" value="HTH-TYPE TRANSCRIPTIONAL REGULATORY PROTEIN GABR"/>
    <property type="match status" value="1"/>
</dbReference>
<dbReference type="InterPro" id="IPR004839">
    <property type="entry name" value="Aminotransferase_I/II_large"/>
</dbReference>
<evidence type="ECO:0000256" key="5">
    <source>
        <dbReference type="ARBA" id="ARBA00023163"/>
    </source>
</evidence>
<dbReference type="SUPFAM" id="SSF46785">
    <property type="entry name" value="Winged helix' DNA-binding domain"/>
    <property type="match status" value="1"/>
</dbReference>
<keyword evidence="4" id="KW-0238">DNA-binding</keyword>
<dbReference type="PANTHER" id="PTHR46577:SF1">
    <property type="entry name" value="HTH-TYPE TRANSCRIPTIONAL REGULATORY PROTEIN GABR"/>
    <property type="match status" value="1"/>
</dbReference>
<organism evidence="7 8">
    <name type="scientific">Pseudoalteromonas spongiae</name>
    <dbReference type="NCBI Taxonomy" id="298657"/>
    <lineage>
        <taxon>Bacteria</taxon>
        <taxon>Pseudomonadati</taxon>
        <taxon>Pseudomonadota</taxon>
        <taxon>Gammaproteobacteria</taxon>
        <taxon>Alteromonadales</taxon>
        <taxon>Pseudoalteromonadaceae</taxon>
        <taxon>Pseudoalteromonas</taxon>
    </lineage>
</organism>
<keyword evidence="3" id="KW-0805">Transcription regulation</keyword>
<evidence type="ECO:0000256" key="1">
    <source>
        <dbReference type="ARBA" id="ARBA00005384"/>
    </source>
</evidence>
<dbReference type="InterPro" id="IPR051446">
    <property type="entry name" value="HTH_trans_reg/aminotransferase"/>
</dbReference>
<keyword evidence="5" id="KW-0804">Transcription</keyword>
<feature type="domain" description="HTH gntR-type" evidence="6">
    <location>
        <begin position="19"/>
        <end position="87"/>
    </location>
</feature>
<dbReference type="Gene3D" id="1.10.10.10">
    <property type="entry name" value="Winged helix-like DNA-binding domain superfamily/Winged helix DNA-binding domain"/>
    <property type="match status" value="1"/>
</dbReference>